<dbReference type="PANTHER" id="PTHR34295">
    <property type="entry name" value="BIOTIN TRANSPORTER BIOY"/>
    <property type="match status" value="1"/>
</dbReference>
<dbReference type="PANTHER" id="PTHR34295:SF4">
    <property type="entry name" value="BIOTIN TRANSPORTER BIOY-RELATED"/>
    <property type="match status" value="1"/>
</dbReference>
<gene>
    <name evidence="10" type="ORF">SAMN05443507_103133</name>
</gene>
<evidence type="ECO:0000313" key="11">
    <source>
        <dbReference type="Proteomes" id="UP000184016"/>
    </source>
</evidence>
<evidence type="ECO:0000256" key="2">
    <source>
        <dbReference type="ARBA" id="ARBA00010692"/>
    </source>
</evidence>
<evidence type="ECO:0000256" key="1">
    <source>
        <dbReference type="ARBA" id="ARBA00004651"/>
    </source>
</evidence>
<proteinExistence type="inferred from homology"/>
<dbReference type="Gene3D" id="1.10.1760.20">
    <property type="match status" value="1"/>
</dbReference>
<comment type="similarity">
    <text evidence="2 8">Belongs to the BioY family.</text>
</comment>
<evidence type="ECO:0000256" key="9">
    <source>
        <dbReference type="SAM" id="Phobius"/>
    </source>
</evidence>
<keyword evidence="6 9" id="KW-1133">Transmembrane helix</keyword>
<dbReference type="Proteomes" id="UP000184016">
    <property type="component" value="Unassembled WGS sequence"/>
</dbReference>
<feature type="transmembrane region" description="Helical" evidence="9">
    <location>
        <begin position="79"/>
        <end position="103"/>
    </location>
</feature>
<feature type="transmembrane region" description="Helical" evidence="9">
    <location>
        <begin position="40"/>
        <end position="67"/>
    </location>
</feature>
<keyword evidence="4 8" id="KW-1003">Cell membrane</keyword>
<comment type="subcellular location">
    <subcellularLocation>
        <location evidence="1 8">Cell membrane</location>
        <topology evidence="1 8">Multi-pass membrane protein</topology>
    </subcellularLocation>
</comment>
<dbReference type="OrthoDB" id="9803495at2"/>
<evidence type="ECO:0000256" key="8">
    <source>
        <dbReference type="PIRNR" id="PIRNR016661"/>
    </source>
</evidence>
<keyword evidence="5 9" id="KW-0812">Transmembrane</keyword>
<organism evidence="10 11">
    <name type="scientific">Alicyclobacillus tolerans</name>
    <dbReference type="NCBI Taxonomy" id="90970"/>
    <lineage>
        <taxon>Bacteria</taxon>
        <taxon>Bacillati</taxon>
        <taxon>Bacillota</taxon>
        <taxon>Bacilli</taxon>
        <taxon>Bacillales</taxon>
        <taxon>Alicyclobacillaceae</taxon>
        <taxon>Alicyclobacillus</taxon>
    </lineage>
</organism>
<keyword evidence="11" id="KW-1185">Reference proteome</keyword>
<evidence type="ECO:0000313" key="10">
    <source>
        <dbReference type="EMBL" id="SHJ76903.1"/>
    </source>
</evidence>
<dbReference type="GO" id="GO:0005886">
    <property type="term" value="C:plasma membrane"/>
    <property type="evidence" value="ECO:0007669"/>
    <property type="project" value="UniProtKB-SubCell"/>
</dbReference>
<evidence type="ECO:0000256" key="5">
    <source>
        <dbReference type="ARBA" id="ARBA00022692"/>
    </source>
</evidence>
<dbReference type="STRING" id="1830138.SAMN05443507_103133"/>
<dbReference type="InterPro" id="IPR003784">
    <property type="entry name" value="BioY"/>
</dbReference>
<evidence type="ECO:0000256" key="4">
    <source>
        <dbReference type="ARBA" id="ARBA00022475"/>
    </source>
</evidence>
<evidence type="ECO:0000256" key="6">
    <source>
        <dbReference type="ARBA" id="ARBA00022989"/>
    </source>
</evidence>
<dbReference type="RefSeq" id="WP_072873040.1">
    <property type="nucleotide sequence ID" value="NZ_FRAF01000003.1"/>
</dbReference>
<evidence type="ECO:0000256" key="3">
    <source>
        <dbReference type="ARBA" id="ARBA00022448"/>
    </source>
</evidence>
<keyword evidence="7 8" id="KW-0472">Membrane</keyword>
<dbReference type="EMBL" id="FRAF01000003">
    <property type="protein sequence ID" value="SHJ76903.1"/>
    <property type="molecule type" value="Genomic_DNA"/>
</dbReference>
<dbReference type="PIRSF" id="PIRSF016661">
    <property type="entry name" value="BioY"/>
    <property type="match status" value="1"/>
</dbReference>
<name>A0A1M6M0R6_9BACL</name>
<dbReference type="Pfam" id="PF02632">
    <property type="entry name" value="BioY"/>
    <property type="match status" value="1"/>
</dbReference>
<protein>
    <recommendedName>
        <fullName evidence="8">Biotin transporter</fullName>
    </recommendedName>
</protein>
<evidence type="ECO:0000256" key="7">
    <source>
        <dbReference type="ARBA" id="ARBA00023136"/>
    </source>
</evidence>
<feature type="transmembrane region" description="Helical" evidence="9">
    <location>
        <begin position="115"/>
        <end position="138"/>
    </location>
</feature>
<keyword evidence="3 8" id="KW-0813">Transport</keyword>
<feature type="transmembrane region" description="Helical" evidence="9">
    <location>
        <begin position="7"/>
        <end position="28"/>
    </location>
</feature>
<dbReference type="GO" id="GO:0015225">
    <property type="term" value="F:biotin transmembrane transporter activity"/>
    <property type="evidence" value="ECO:0007669"/>
    <property type="project" value="UniProtKB-UniRule"/>
</dbReference>
<dbReference type="AlphaFoldDB" id="A0A1M6M0R6"/>
<reference evidence="11" key="1">
    <citation type="submission" date="2016-11" db="EMBL/GenBank/DDBJ databases">
        <authorList>
            <person name="Varghese N."/>
            <person name="Submissions S."/>
        </authorList>
    </citation>
    <scope>NUCLEOTIDE SEQUENCE [LARGE SCALE GENOMIC DNA]</scope>
    <source>
        <strain evidence="11">USBA-503</strain>
    </source>
</reference>
<accession>A0A1M6M0R6</accession>
<sequence>MRITVRGIIFSALFAALLAVLSFVSFKLPFTPVPITLENLMVMLAGALLGGGYGFLSMLLVVVLVALGVPMLDGSGGIGVLVGPSGGYVWMYPICALLAGYLIRRVRGNGPVSFVWIAIIAFVFGDLLCYVTGVGWLAHLYHLSLSKALVLAAYPYLPGDAAKAVITALITVQVRRVFPVERLVGSSKVKLASPEVSA</sequence>